<dbReference type="EMBL" id="ASHR01000007">
    <property type="protein sequence ID" value="ERG65246.1"/>
    <property type="molecule type" value="Genomic_DNA"/>
</dbReference>
<organism evidence="3 4">
    <name type="scientific">Agrococcus pavilionensis RW1</name>
    <dbReference type="NCBI Taxonomy" id="1330458"/>
    <lineage>
        <taxon>Bacteria</taxon>
        <taxon>Bacillati</taxon>
        <taxon>Actinomycetota</taxon>
        <taxon>Actinomycetes</taxon>
        <taxon>Micrococcales</taxon>
        <taxon>Microbacteriaceae</taxon>
        <taxon>Agrococcus</taxon>
    </lineage>
</organism>
<dbReference type="OrthoDB" id="5123662at2"/>
<proteinExistence type="predicted"/>
<dbReference type="AlphaFoldDB" id="U1MTH5"/>
<feature type="transmembrane region" description="Helical" evidence="2">
    <location>
        <begin position="275"/>
        <end position="296"/>
    </location>
</feature>
<comment type="caution">
    <text evidence="3">The sequence shown here is derived from an EMBL/GenBank/DDBJ whole genome shotgun (WGS) entry which is preliminary data.</text>
</comment>
<feature type="transmembrane region" description="Helical" evidence="2">
    <location>
        <begin position="357"/>
        <end position="383"/>
    </location>
</feature>
<keyword evidence="2" id="KW-0472">Membrane</keyword>
<feature type="compositionally biased region" description="Low complexity" evidence="1">
    <location>
        <begin position="20"/>
        <end position="37"/>
    </location>
</feature>
<evidence type="ECO:0000313" key="4">
    <source>
        <dbReference type="Proteomes" id="UP000016462"/>
    </source>
</evidence>
<dbReference type="RefSeq" id="WP_021064872.1">
    <property type="nucleotide sequence ID" value="NZ_ASHR01000007.1"/>
</dbReference>
<feature type="transmembrane region" description="Helical" evidence="2">
    <location>
        <begin position="226"/>
        <end position="247"/>
    </location>
</feature>
<name>U1MTH5_9MICO</name>
<feature type="region of interest" description="Disordered" evidence="1">
    <location>
        <begin position="1"/>
        <end position="80"/>
    </location>
</feature>
<feature type="transmembrane region" description="Helical" evidence="2">
    <location>
        <begin position="317"/>
        <end position="345"/>
    </location>
</feature>
<gene>
    <name evidence="3" type="ORF">L332_12455</name>
</gene>
<keyword evidence="4" id="KW-1185">Reference proteome</keyword>
<evidence type="ECO:0000256" key="2">
    <source>
        <dbReference type="SAM" id="Phobius"/>
    </source>
</evidence>
<keyword evidence="2" id="KW-1133">Transmembrane helix</keyword>
<protein>
    <submittedName>
        <fullName evidence="3">Uncharacterized protein</fullName>
    </submittedName>
</protein>
<accession>U1MTH5</accession>
<evidence type="ECO:0000256" key="1">
    <source>
        <dbReference type="SAM" id="MobiDB-lite"/>
    </source>
</evidence>
<feature type="compositionally biased region" description="Basic and acidic residues" evidence="1">
    <location>
        <begin position="61"/>
        <end position="73"/>
    </location>
</feature>
<dbReference type="Proteomes" id="UP000016462">
    <property type="component" value="Unassembled WGS sequence"/>
</dbReference>
<keyword evidence="2" id="KW-0812">Transmembrane</keyword>
<sequence length="425" mass="43522">MDDSPRLDPDPAAPPPPGTATPVPADAAARAAAAGRAHAVRAESAPARDALVPTTALQSRAAERERRRRERELQLAAAPPAYAVPLTHQPPHPAAPRVAPSFPPQSVDTLLSGGATAAEFRHSAPAAAALPGYAPPPVGAPYAPPIGYALPHMTAAAQAAPPVYGPPGYGPSGYGAPAAPMHAAGSYAPAGPYAIASYPPPLPPRLPWTRRQTGAAVLSSWLGQTIMALATHFLVTYFSIVGFAWLLHAAGEPVGTIEADSLTSIVALWTTPDRVLATAIIGALVGGGLLALGAILSRQWGKAAGLAKPHRSAWIAWLCTTGATGLFGFAYWPGAIVVAFVATVASSSASLTLGSMWATLFGLLAMAVVLTGGVGLLFGWLFLSTSRPRVDPRAIAAAQEAEAEAAARARDEAELTEVRLRGARA</sequence>
<evidence type="ECO:0000313" key="3">
    <source>
        <dbReference type="EMBL" id="ERG65246.1"/>
    </source>
</evidence>
<reference evidence="3 4" key="1">
    <citation type="journal article" date="2013" name="Genome Announc.">
        <title>First draft genome sequence from a member of the genus agrococcus, isolated from modern microbialites.</title>
        <authorList>
            <person name="White R.A.III."/>
            <person name="Grassa C.J."/>
            <person name="Suttle C.A."/>
        </authorList>
    </citation>
    <scope>NUCLEOTIDE SEQUENCE [LARGE SCALE GENOMIC DNA]</scope>
    <source>
        <strain evidence="3 4">RW1</strain>
    </source>
</reference>